<dbReference type="HOGENOM" id="CLU_772520_0_0_1"/>
<protein>
    <submittedName>
        <fullName evidence="2">Uncharacterized protein</fullName>
    </submittedName>
</protein>
<evidence type="ECO:0000256" key="1">
    <source>
        <dbReference type="SAM" id="MobiDB-lite"/>
    </source>
</evidence>
<feature type="compositionally biased region" description="Basic and acidic residues" evidence="1">
    <location>
        <begin position="150"/>
        <end position="159"/>
    </location>
</feature>
<dbReference type="Proteomes" id="UP000001514">
    <property type="component" value="Unassembled WGS sequence"/>
</dbReference>
<dbReference type="AlphaFoldDB" id="D8SJ49"/>
<dbReference type="InParanoid" id="D8SJ49"/>
<feature type="region of interest" description="Disordered" evidence="1">
    <location>
        <begin position="83"/>
        <end position="112"/>
    </location>
</feature>
<keyword evidence="3" id="KW-1185">Reference proteome</keyword>
<feature type="region of interest" description="Disordered" evidence="1">
    <location>
        <begin position="137"/>
        <end position="159"/>
    </location>
</feature>
<feature type="region of interest" description="Disordered" evidence="1">
    <location>
        <begin position="1"/>
        <end position="24"/>
    </location>
</feature>
<dbReference type="KEGG" id="smo:SELMODRAFT_445504"/>
<reference evidence="2 3" key="1">
    <citation type="journal article" date="2011" name="Science">
        <title>The Selaginella genome identifies genetic changes associated with the evolution of vascular plants.</title>
        <authorList>
            <person name="Banks J.A."/>
            <person name="Nishiyama T."/>
            <person name="Hasebe M."/>
            <person name="Bowman J.L."/>
            <person name="Gribskov M."/>
            <person name="dePamphilis C."/>
            <person name="Albert V.A."/>
            <person name="Aono N."/>
            <person name="Aoyama T."/>
            <person name="Ambrose B.A."/>
            <person name="Ashton N.W."/>
            <person name="Axtell M.J."/>
            <person name="Barker E."/>
            <person name="Barker M.S."/>
            <person name="Bennetzen J.L."/>
            <person name="Bonawitz N.D."/>
            <person name="Chapple C."/>
            <person name="Cheng C."/>
            <person name="Correa L.G."/>
            <person name="Dacre M."/>
            <person name="DeBarry J."/>
            <person name="Dreyer I."/>
            <person name="Elias M."/>
            <person name="Engstrom E.M."/>
            <person name="Estelle M."/>
            <person name="Feng L."/>
            <person name="Finet C."/>
            <person name="Floyd S.K."/>
            <person name="Frommer W.B."/>
            <person name="Fujita T."/>
            <person name="Gramzow L."/>
            <person name="Gutensohn M."/>
            <person name="Harholt J."/>
            <person name="Hattori M."/>
            <person name="Heyl A."/>
            <person name="Hirai T."/>
            <person name="Hiwatashi Y."/>
            <person name="Ishikawa M."/>
            <person name="Iwata M."/>
            <person name="Karol K.G."/>
            <person name="Koehler B."/>
            <person name="Kolukisaoglu U."/>
            <person name="Kubo M."/>
            <person name="Kurata T."/>
            <person name="Lalonde S."/>
            <person name="Li K."/>
            <person name="Li Y."/>
            <person name="Litt A."/>
            <person name="Lyons E."/>
            <person name="Manning G."/>
            <person name="Maruyama T."/>
            <person name="Michael T.P."/>
            <person name="Mikami K."/>
            <person name="Miyazaki S."/>
            <person name="Morinaga S."/>
            <person name="Murata T."/>
            <person name="Mueller-Roeber B."/>
            <person name="Nelson D.R."/>
            <person name="Obara M."/>
            <person name="Oguri Y."/>
            <person name="Olmstead R.G."/>
            <person name="Onodera N."/>
            <person name="Petersen B.L."/>
            <person name="Pils B."/>
            <person name="Prigge M."/>
            <person name="Rensing S.A."/>
            <person name="Riano-Pachon D.M."/>
            <person name="Roberts A.W."/>
            <person name="Sato Y."/>
            <person name="Scheller H.V."/>
            <person name="Schulz B."/>
            <person name="Schulz C."/>
            <person name="Shakirov E.V."/>
            <person name="Shibagaki N."/>
            <person name="Shinohara N."/>
            <person name="Shippen D.E."/>
            <person name="Soerensen I."/>
            <person name="Sotooka R."/>
            <person name="Sugimoto N."/>
            <person name="Sugita M."/>
            <person name="Sumikawa N."/>
            <person name="Tanurdzic M."/>
            <person name="Theissen G."/>
            <person name="Ulvskov P."/>
            <person name="Wakazuki S."/>
            <person name="Weng J.K."/>
            <person name="Willats W.W."/>
            <person name="Wipf D."/>
            <person name="Wolf P.G."/>
            <person name="Yang L."/>
            <person name="Zimmer A.D."/>
            <person name="Zhu Q."/>
            <person name="Mitros T."/>
            <person name="Hellsten U."/>
            <person name="Loque D."/>
            <person name="Otillar R."/>
            <person name="Salamov A."/>
            <person name="Schmutz J."/>
            <person name="Shapiro H."/>
            <person name="Lindquist E."/>
            <person name="Lucas S."/>
            <person name="Rokhsar D."/>
            <person name="Grigoriev I.V."/>
        </authorList>
    </citation>
    <scope>NUCLEOTIDE SEQUENCE [LARGE SCALE GENOMIC DNA]</scope>
</reference>
<feature type="region of interest" description="Disordered" evidence="1">
    <location>
        <begin position="244"/>
        <end position="339"/>
    </location>
</feature>
<feature type="compositionally biased region" description="Basic residues" evidence="1">
    <location>
        <begin position="10"/>
        <end position="19"/>
    </location>
</feature>
<feature type="region of interest" description="Disordered" evidence="1">
    <location>
        <begin position="198"/>
        <end position="218"/>
    </location>
</feature>
<feature type="non-terminal residue" evidence="2">
    <location>
        <position position="339"/>
    </location>
</feature>
<proteinExistence type="predicted"/>
<dbReference type="OrthoDB" id="652255at2759"/>
<feature type="compositionally biased region" description="Low complexity" evidence="1">
    <location>
        <begin position="245"/>
        <end position="258"/>
    </location>
</feature>
<name>D8SJ49_SELML</name>
<gene>
    <name evidence="2" type="ORF">SELMODRAFT_445504</name>
</gene>
<dbReference type="EMBL" id="GL377622">
    <property type="protein sequence ID" value="EFJ15611.1"/>
    <property type="molecule type" value="Genomic_DNA"/>
</dbReference>
<feature type="compositionally biased region" description="Low complexity" evidence="1">
    <location>
        <begin position="299"/>
        <end position="309"/>
    </location>
</feature>
<accession>D8SJ49</accession>
<feature type="compositionally biased region" description="Acidic residues" evidence="1">
    <location>
        <begin position="270"/>
        <end position="298"/>
    </location>
</feature>
<feature type="compositionally biased region" description="Polar residues" evidence="1">
    <location>
        <begin position="137"/>
        <end position="149"/>
    </location>
</feature>
<organism evidence="3">
    <name type="scientific">Selaginella moellendorffii</name>
    <name type="common">Spikemoss</name>
    <dbReference type="NCBI Taxonomy" id="88036"/>
    <lineage>
        <taxon>Eukaryota</taxon>
        <taxon>Viridiplantae</taxon>
        <taxon>Streptophyta</taxon>
        <taxon>Embryophyta</taxon>
        <taxon>Tracheophyta</taxon>
        <taxon>Lycopodiopsida</taxon>
        <taxon>Selaginellales</taxon>
        <taxon>Selaginellaceae</taxon>
        <taxon>Selaginella</taxon>
    </lineage>
</organism>
<evidence type="ECO:0000313" key="2">
    <source>
        <dbReference type="EMBL" id="EFJ15611.1"/>
    </source>
</evidence>
<dbReference type="Gramene" id="EFJ15611">
    <property type="protein sequence ID" value="EFJ15611"/>
    <property type="gene ID" value="SELMODRAFT_445504"/>
</dbReference>
<sequence length="339" mass="36253">MTSRSAASPKMHHHHRPHSAAKSLPVALRGALPVVLIEATRKKKSSLRKNGELACPVKPPSLFVKQSPVPARRPLRCVPFTDLETGPVESRHSRQGSDGGRKSESSSSSSLVMVEASNAIEEQGKASKWASLFEAASTSRPSGESQQDQSSKDADAWFDKIFPKNVGQAKEGDAFAAPKLSAQQEKSIQQLQTLVKTLGVATRNPPPPTRRNKPSNKIIRQLPVQGGAGIVDPVPFSSILKKLQSVSTAGAPAPSSSSQLKGSTKLAVQEQEEEGEDLEDGGSSEEETDSETESDEAGGEILQQQEEQIVASSSAIEENEEQPQEASIEEQVNLAKLTV</sequence>
<evidence type="ECO:0000313" key="3">
    <source>
        <dbReference type="Proteomes" id="UP000001514"/>
    </source>
</evidence>